<sequence>MQKFRISEFQVATIGIVVNIFVLIFIRRIDSVKNAFIKFNISQSSCDIIVLVVFAIHAAPMTYFNNAEIYRIEWINRIFGQICGTAYVTCIYTHLLIALNRFMAITFPIKNRNIFTSRNSNRIVFAVWAFCIVQGIVYAFRTIITIACNEELRTAIIHPFSSKHNAVIVISDAISMKHPRTSRISRNN</sequence>
<evidence type="ECO:0000256" key="4">
    <source>
        <dbReference type="ARBA" id="ARBA00023136"/>
    </source>
</evidence>
<keyword evidence="3 5" id="KW-1133">Transmembrane helix</keyword>
<evidence type="ECO:0000313" key="8">
    <source>
        <dbReference type="WBParaSite" id="ALUE_0001489801-mRNA-1"/>
    </source>
</evidence>
<feature type="transmembrane region" description="Helical" evidence="5">
    <location>
        <begin position="46"/>
        <end position="66"/>
    </location>
</feature>
<dbReference type="Pfam" id="PF10328">
    <property type="entry name" value="7TM_GPCR_Srx"/>
    <property type="match status" value="1"/>
</dbReference>
<keyword evidence="7" id="KW-1185">Reference proteome</keyword>
<feature type="transmembrane region" description="Helical" evidence="5">
    <location>
        <begin position="6"/>
        <end position="26"/>
    </location>
</feature>
<dbReference type="PANTHER" id="PTHR23017:SF3">
    <property type="entry name" value="G-PROTEIN COUPLED RECEPTORS FAMILY 1 PROFILE DOMAIN-CONTAINING PROTEIN"/>
    <property type="match status" value="1"/>
</dbReference>
<dbReference type="Proteomes" id="UP000036681">
    <property type="component" value="Unplaced"/>
</dbReference>
<dbReference type="GO" id="GO:0016020">
    <property type="term" value="C:membrane"/>
    <property type="evidence" value="ECO:0007669"/>
    <property type="project" value="UniProtKB-SubCell"/>
</dbReference>
<dbReference type="AlphaFoldDB" id="A0A0M3IB61"/>
<accession>A0A0M3IB61</accession>
<feature type="domain" description="G-protein coupled receptors family 1 profile" evidence="6">
    <location>
        <begin position="18"/>
        <end position="133"/>
    </location>
</feature>
<dbReference type="InterPro" id="IPR019430">
    <property type="entry name" value="7TM_GPCR_serpentine_rcpt_Srx"/>
</dbReference>
<dbReference type="WBParaSite" id="ALUE_0001489801-mRNA-1">
    <property type="protein sequence ID" value="ALUE_0001489801-mRNA-1"/>
    <property type="gene ID" value="ALUE_0001489801"/>
</dbReference>
<keyword evidence="2 5" id="KW-0812">Transmembrane</keyword>
<dbReference type="CDD" id="cd00637">
    <property type="entry name" value="7tm_classA_rhodopsin-like"/>
    <property type="match status" value="1"/>
</dbReference>
<dbReference type="PROSITE" id="PS50262">
    <property type="entry name" value="G_PROTEIN_RECEP_F1_2"/>
    <property type="match status" value="1"/>
</dbReference>
<organism evidence="7 8">
    <name type="scientific">Ascaris lumbricoides</name>
    <name type="common">Giant roundworm</name>
    <dbReference type="NCBI Taxonomy" id="6252"/>
    <lineage>
        <taxon>Eukaryota</taxon>
        <taxon>Metazoa</taxon>
        <taxon>Ecdysozoa</taxon>
        <taxon>Nematoda</taxon>
        <taxon>Chromadorea</taxon>
        <taxon>Rhabditida</taxon>
        <taxon>Spirurina</taxon>
        <taxon>Ascaridomorpha</taxon>
        <taxon>Ascaridoidea</taxon>
        <taxon>Ascarididae</taxon>
        <taxon>Ascaris</taxon>
    </lineage>
</organism>
<protein>
    <submittedName>
        <fullName evidence="8">G_PROTEIN_RECEP_F1_2 domain-containing protein</fullName>
    </submittedName>
</protein>
<evidence type="ECO:0000313" key="7">
    <source>
        <dbReference type="Proteomes" id="UP000036681"/>
    </source>
</evidence>
<evidence type="ECO:0000259" key="6">
    <source>
        <dbReference type="PROSITE" id="PS50262"/>
    </source>
</evidence>
<feature type="transmembrane region" description="Helical" evidence="5">
    <location>
        <begin position="78"/>
        <end position="102"/>
    </location>
</feature>
<name>A0A0M3IB61_ASCLU</name>
<evidence type="ECO:0000256" key="1">
    <source>
        <dbReference type="ARBA" id="ARBA00004370"/>
    </source>
</evidence>
<dbReference type="Gene3D" id="1.20.1070.10">
    <property type="entry name" value="Rhodopsin 7-helix transmembrane proteins"/>
    <property type="match status" value="1"/>
</dbReference>
<comment type="subcellular location">
    <subcellularLocation>
        <location evidence="1">Membrane</location>
    </subcellularLocation>
</comment>
<reference evidence="8" key="1">
    <citation type="submission" date="2017-02" db="UniProtKB">
        <authorList>
            <consortium name="WormBaseParasite"/>
        </authorList>
    </citation>
    <scope>IDENTIFICATION</scope>
</reference>
<keyword evidence="4 5" id="KW-0472">Membrane</keyword>
<proteinExistence type="predicted"/>
<dbReference type="SUPFAM" id="SSF81321">
    <property type="entry name" value="Family A G protein-coupled receptor-like"/>
    <property type="match status" value="1"/>
</dbReference>
<evidence type="ECO:0000256" key="5">
    <source>
        <dbReference type="SAM" id="Phobius"/>
    </source>
</evidence>
<feature type="transmembrane region" description="Helical" evidence="5">
    <location>
        <begin position="123"/>
        <end position="140"/>
    </location>
</feature>
<evidence type="ECO:0000256" key="2">
    <source>
        <dbReference type="ARBA" id="ARBA00022692"/>
    </source>
</evidence>
<dbReference type="PANTHER" id="PTHR23017">
    <property type="entry name" value="SERPENTINE RECEPTOR, CLASS X"/>
    <property type="match status" value="1"/>
</dbReference>
<dbReference type="InterPro" id="IPR017452">
    <property type="entry name" value="GPCR_Rhodpsn_7TM"/>
</dbReference>
<evidence type="ECO:0000256" key="3">
    <source>
        <dbReference type="ARBA" id="ARBA00022989"/>
    </source>
</evidence>